<evidence type="ECO:0000313" key="4">
    <source>
        <dbReference type="EMBL" id="TWJ28409.1"/>
    </source>
</evidence>
<evidence type="ECO:0000313" key="5">
    <source>
        <dbReference type="Proteomes" id="UP000319728"/>
    </source>
</evidence>
<dbReference type="Gene3D" id="3.40.50.150">
    <property type="entry name" value="Vaccinia Virus protein VP39"/>
    <property type="match status" value="1"/>
</dbReference>
<name>A0A562WDQ1_9ACTN</name>
<sequence>MTDHHLDTVRVLYDTVAESYHALVPPRFAEDAVGRGMLGAFADLVRADGGGPVADLGCGPGHVTDHLAALGLSVTGIDLSPAMVAVARRAHPALRFEVGSMTDLPLPDARLGGIVAWWSIVHTPPQVLPTVVAEFHRTLAPGGHLLLGFHVGDELVRRDHAYGHPVTVESYRHPPERVTGLLEQAGFTVTARLVTEGTSCQQACLLARRPPSERPIMEFGYQPNLDNSRESCATTP</sequence>
<evidence type="ECO:0000259" key="3">
    <source>
        <dbReference type="Pfam" id="PF13649"/>
    </source>
</evidence>
<dbReference type="CDD" id="cd02440">
    <property type="entry name" value="AdoMet_MTases"/>
    <property type="match status" value="1"/>
</dbReference>
<accession>A0A562WDQ1</accession>
<proteinExistence type="predicted"/>
<dbReference type="InterPro" id="IPR029063">
    <property type="entry name" value="SAM-dependent_MTases_sf"/>
</dbReference>
<protein>
    <submittedName>
        <fullName evidence="4">Methyltransferase family protein</fullName>
    </submittedName>
</protein>
<dbReference type="EMBL" id="VLLP01000001">
    <property type="protein sequence ID" value="TWJ28409.1"/>
    <property type="molecule type" value="Genomic_DNA"/>
</dbReference>
<dbReference type="Proteomes" id="UP000319728">
    <property type="component" value="Unassembled WGS sequence"/>
</dbReference>
<gene>
    <name evidence="4" type="ORF">JD81_01913</name>
</gene>
<evidence type="ECO:0000256" key="1">
    <source>
        <dbReference type="ARBA" id="ARBA00022603"/>
    </source>
</evidence>
<dbReference type="GO" id="GO:0008168">
    <property type="term" value="F:methyltransferase activity"/>
    <property type="evidence" value="ECO:0007669"/>
    <property type="project" value="UniProtKB-KW"/>
</dbReference>
<dbReference type="AlphaFoldDB" id="A0A562WDQ1"/>
<dbReference type="GO" id="GO:0032259">
    <property type="term" value="P:methylation"/>
    <property type="evidence" value="ECO:0007669"/>
    <property type="project" value="UniProtKB-KW"/>
</dbReference>
<reference evidence="4 5" key="1">
    <citation type="submission" date="2019-07" db="EMBL/GenBank/DDBJ databases">
        <title>R&amp;d 2014.</title>
        <authorList>
            <person name="Klenk H.-P."/>
        </authorList>
    </citation>
    <scope>NUCLEOTIDE SEQUENCE [LARGE SCALE GENOMIC DNA]</scope>
    <source>
        <strain evidence="4 5">DSM 43912</strain>
    </source>
</reference>
<keyword evidence="5" id="KW-1185">Reference proteome</keyword>
<dbReference type="PANTHER" id="PTHR43861">
    <property type="entry name" value="TRANS-ACONITATE 2-METHYLTRANSFERASE-RELATED"/>
    <property type="match status" value="1"/>
</dbReference>
<dbReference type="InterPro" id="IPR041698">
    <property type="entry name" value="Methyltransf_25"/>
</dbReference>
<keyword evidence="2 4" id="KW-0808">Transferase</keyword>
<dbReference type="OrthoDB" id="9805171at2"/>
<keyword evidence="1 4" id="KW-0489">Methyltransferase</keyword>
<evidence type="ECO:0000256" key="2">
    <source>
        <dbReference type="ARBA" id="ARBA00022679"/>
    </source>
</evidence>
<feature type="domain" description="Methyltransferase" evidence="3">
    <location>
        <begin position="53"/>
        <end position="143"/>
    </location>
</feature>
<dbReference type="PANTHER" id="PTHR43861:SF1">
    <property type="entry name" value="TRANS-ACONITATE 2-METHYLTRANSFERASE"/>
    <property type="match status" value="1"/>
</dbReference>
<dbReference type="Pfam" id="PF13649">
    <property type="entry name" value="Methyltransf_25"/>
    <property type="match status" value="1"/>
</dbReference>
<dbReference type="RefSeq" id="WP_145816698.1">
    <property type="nucleotide sequence ID" value="NZ_AP023438.1"/>
</dbReference>
<organism evidence="4 5">
    <name type="scientific">Micromonospora sagamiensis</name>
    <dbReference type="NCBI Taxonomy" id="47875"/>
    <lineage>
        <taxon>Bacteria</taxon>
        <taxon>Bacillati</taxon>
        <taxon>Actinomycetota</taxon>
        <taxon>Actinomycetes</taxon>
        <taxon>Micromonosporales</taxon>
        <taxon>Micromonosporaceae</taxon>
        <taxon>Micromonospora</taxon>
    </lineage>
</organism>
<comment type="caution">
    <text evidence="4">The sequence shown here is derived from an EMBL/GenBank/DDBJ whole genome shotgun (WGS) entry which is preliminary data.</text>
</comment>
<dbReference type="SUPFAM" id="SSF53335">
    <property type="entry name" value="S-adenosyl-L-methionine-dependent methyltransferases"/>
    <property type="match status" value="1"/>
</dbReference>